<dbReference type="AlphaFoldDB" id="A0AAP0QKL0"/>
<sequence length="164" mass="18369">MLLLLCWCFLSFFAPPLFFGHVLCKIASSEQSGTLMLLLFGAGISVSFFSEYQAFMFHLRSISVNSPKGGFLGIAVGSISFINGVYIDNTFNVLALSISTSISAFVFIYNHNNENVWWGFDFVWMSPDIEIVPCCLTYYKPAPKILKIQPKVVTIMPSKPRSRV</sequence>
<keyword evidence="4" id="KW-1185">Reference proteome</keyword>
<gene>
    <name evidence="3" type="ORF">WN944_016671</name>
</gene>
<evidence type="ECO:0000313" key="4">
    <source>
        <dbReference type="Proteomes" id="UP001428341"/>
    </source>
</evidence>
<keyword evidence="2" id="KW-0732">Signal</keyword>
<comment type="caution">
    <text evidence="3">The sequence shown here is derived from an EMBL/GenBank/DDBJ whole genome shotgun (WGS) entry which is preliminary data.</text>
</comment>
<evidence type="ECO:0000256" key="1">
    <source>
        <dbReference type="SAM" id="Phobius"/>
    </source>
</evidence>
<organism evidence="3 4">
    <name type="scientific">Citrus x changshan-huyou</name>
    <dbReference type="NCBI Taxonomy" id="2935761"/>
    <lineage>
        <taxon>Eukaryota</taxon>
        <taxon>Viridiplantae</taxon>
        <taxon>Streptophyta</taxon>
        <taxon>Embryophyta</taxon>
        <taxon>Tracheophyta</taxon>
        <taxon>Spermatophyta</taxon>
        <taxon>Magnoliopsida</taxon>
        <taxon>eudicotyledons</taxon>
        <taxon>Gunneridae</taxon>
        <taxon>Pentapetalae</taxon>
        <taxon>rosids</taxon>
        <taxon>malvids</taxon>
        <taxon>Sapindales</taxon>
        <taxon>Rutaceae</taxon>
        <taxon>Aurantioideae</taxon>
        <taxon>Citrus</taxon>
    </lineage>
</organism>
<keyword evidence="1" id="KW-0812">Transmembrane</keyword>
<proteinExistence type="predicted"/>
<feature type="chain" id="PRO_5042819282" evidence="2">
    <location>
        <begin position="21"/>
        <end position="164"/>
    </location>
</feature>
<name>A0AAP0QKL0_9ROSI</name>
<accession>A0AAP0QKL0</accession>
<dbReference type="Proteomes" id="UP001428341">
    <property type="component" value="Unassembled WGS sequence"/>
</dbReference>
<keyword evidence="1" id="KW-1133">Transmembrane helix</keyword>
<feature type="signal peptide" evidence="2">
    <location>
        <begin position="1"/>
        <end position="20"/>
    </location>
</feature>
<feature type="transmembrane region" description="Helical" evidence="1">
    <location>
        <begin position="36"/>
        <end position="57"/>
    </location>
</feature>
<feature type="transmembrane region" description="Helical" evidence="1">
    <location>
        <begin position="93"/>
        <end position="110"/>
    </location>
</feature>
<keyword evidence="1" id="KW-0472">Membrane</keyword>
<dbReference type="EMBL" id="JBCGBO010000005">
    <property type="protein sequence ID" value="KAK9201468.1"/>
    <property type="molecule type" value="Genomic_DNA"/>
</dbReference>
<reference evidence="3 4" key="1">
    <citation type="submission" date="2024-05" db="EMBL/GenBank/DDBJ databases">
        <title>Haplotype-resolved chromosome-level genome assembly of Huyou (Citrus changshanensis).</title>
        <authorList>
            <person name="Miao C."/>
            <person name="Chen W."/>
            <person name="Wu Y."/>
            <person name="Wang L."/>
            <person name="Zhao S."/>
            <person name="Grierson D."/>
            <person name="Xu C."/>
            <person name="Chen K."/>
        </authorList>
    </citation>
    <scope>NUCLEOTIDE SEQUENCE [LARGE SCALE GENOMIC DNA]</scope>
    <source>
        <strain evidence="3">01-14</strain>
        <tissue evidence="3">Leaf</tissue>
    </source>
</reference>
<feature type="transmembrane region" description="Helical" evidence="1">
    <location>
        <begin position="69"/>
        <end position="87"/>
    </location>
</feature>
<evidence type="ECO:0000313" key="3">
    <source>
        <dbReference type="EMBL" id="KAK9201468.1"/>
    </source>
</evidence>
<protein>
    <submittedName>
        <fullName evidence="3">Uncharacterized protein</fullName>
    </submittedName>
</protein>
<evidence type="ECO:0000256" key="2">
    <source>
        <dbReference type="SAM" id="SignalP"/>
    </source>
</evidence>